<dbReference type="KEGG" id="tsr:106546403"/>
<feature type="region of interest" description="Disordered" evidence="2">
    <location>
        <begin position="229"/>
        <end position="252"/>
    </location>
</feature>
<feature type="compositionally biased region" description="Basic residues" evidence="2">
    <location>
        <begin position="314"/>
        <end position="323"/>
    </location>
</feature>
<feature type="region of interest" description="Disordered" evidence="2">
    <location>
        <begin position="308"/>
        <end position="440"/>
    </location>
</feature>
<dbReference type="PANTHER" id="PTHR22035:SF4">
    <property type="entry name" value="COILED-COIL DOMAIN-CONTAINING PROTEIN 7"/>
    <property type="match status" value="1"/>
</dbReference>
<dbReference type="RefSeq" id="XP_013918748.1">
    <property type="nucleotide sequence ID" value="XM_014063273.1"/>
</dbReference>
<dbReference type="PANTHER" id="PTHR22035">
    <property type="entry name" value="COILED-COIL DOMAIN-CONTAINING PROTEIN 7"/>
    <property type="match status" value="1"/>
</dbReference>
<feature type="coiled-coil region" evidence="1">
    <location>
        <begin position="256"/>
        <end position="290"/>
    </location>
</feature>
<feature type="coiled-coil region" evidence="1">
    <location>
        <begin position="981"/>
        <end position="1008"/>
    </location>
</feature>
<name>A0A6I9Y4C5_9SAUR</name>
<organism evidence="3 4">
    <name type="scientific">Thamnophis sirtalis</name>
    <dbReference type="NCBI Taxonomy" id="35019"/>
    <lineage>
        <taxon>Eukaryota</taxon>
        <taxon>Metazoa</taxon>
        <taxon>Chordata</taxon>
        <taxon>Craniata</taxon>
        <taxon>Vertebrata</taxon>
        <taxon>Euteleostomi</taxon>
        <taxon>Lepidosauria</taxon>
        <taxon>Squamata</taxon>
        <taxon>Bifurcata</taxon>
        <taxon>Unidentata</taxon>
        <taxon>Episquamata</taxon>
        <taxon>Toxicofera</taxon>
        <taxon>Serpentes</taxon>
        <taxon>Colubroidea</taxon>
        <taxon>Colubridae</taxon>
        <taxon>Natricinae</taxon>
        <taxon>Thamnophis</taxon>
    </lineage>
</organism>
<feature type="compositionally biased region" description="Basic and acidic residues" evidence="2">
    <location>
        <begin position="420"/>
        <end position="440"/>
    </location>
</feature>
<keyword evidence="1" id="KW-0175">Coiled coil</keyword>
<evidence type="ECO:0000256" key="1">
    <source>
        <dbReference type="SAM" id="Coils"/>
    </source>
</evidence>
<feature type="coiled-coil region" evidence="1">
    <location>
        <begin position="56"/>
        <end position="83"/>
    </location>
</feature>
<dbReference type="OrthoDB" id="9048348at2759"/>
<sequence>MIYKVHYLKVNVMLFFKLIEKISVNIQHIILILRYLTIFQLGEEEIIPDWQVPLADKSITNNINQLLNRIQRLEELKGRVQELPKLIQFSIPKQEKKKAVSPTAPTSKDPKNIIEELATRHLTEDVMNMAQVFQEDTGQPQTIEMMNNRMIEIMKVFERQTNKLHRAVNEQDVLESKFQKIQQEFRNLREEKEIMEDELQKMKTSEEGKQAPETRKKMLSKLVKIEEKGTTEEKQVPSEKAHLTKEKDPTQMKEDLYKAQEDIQSLQEEKKMLEEKLEKALQEVEMAKIQLAEIPPTIPDWQFPLSAGVEAVPKKGKKTSKGKAKGDDLKEVPISGTEKTTPKSQTGKTSEVLPRKSQELSKSKGSAGVTEKVLKQASQPEDSDKKREESKKIKSEMVDSKDVSKTKDSSEMKKRRLKGAGKDVSIEEKQQLPDSAKDEKILPVILDKHVEMLPPDSKSRKEEITISPQQHVPSTKQKTLQITPEFKMKDTAEAKPLTLQKEIQRLDIDSAGLQKEEESHDLINKSMLQLKDHLTELKGMIEAETLAKLLLESDNEKLPERQKLELLQILNQLIIPDEIQQAGEKEDDEKKRTLLANIVSAVRLLLQEQPPEADLSEKEKNDLVEERTAILSILDSHVKDYQQVRKHENIETEIRMLSEERIQLRAQVELNMKDLEQAQALVSSQPSEINENRVKEVEKQGALLADKLEANQQELERVRFFEEKKIDKLSKESLSLLATLKSIVKELEETEALAATQPSIISDLKIKELTELKNEVTEHLEQNLQNMQKAWSYAPGLTIESRLQEKELEELHELSELKKQLLETLESNKKALQEVQDLAAAQACSVNEHMLQELTEQRSHLTIDLEATLDGIQDVCHRPAKRNTFIQPSEKELYDLHKLSEKKGQLLEMLESNWRELEEVQELAAIQPSNITAYKLQELTEQRKQVTTELEATLDGIQNICRQTSETSTFTQPSEKEIFELHELTEKKQQLLEALESSEKELHEIQELEATQPGSINEHKLQKLTEQKGFLIMDLGETLDDIEKLCRHNSERITFIQPSEEELHELNELSDKKHQVLKTLESNQKELQEIQKCAPIKPDSVTEHRTQQLNEERTSLITELEATLDGMQNVCRRASEKITFIQPTEKEIHELHELSEKKHQLLETLGSNRKEIQEIQELVATQPDSVSEHKLQKLTKQRIHWTSDLEAAVYDIQNICHKASERTILIQSTEKELHELQELTKKKQQLLEILESNLKEIQEIQELSTTQSDSINGNLLNCKT</sequence>
<dbReference type="GeneID" id="106546403"/>
<evidence type="ECO:0000313" key="4">
    <source>
        <dbReference type="RefSeq" id="XP_013918748.1"/>
    </source>
</evidence>
<keyword evidence="3" id="KW-1185">Reference proteome</keyword>
<evidence type="ECO:0000313" key="3">
    <source>
        <dbReference type="Proteomes" id="UP000504617"/>
    </source>
</evidence>
<dbReference type="AlphaFoldDB" id="A0A6I9Y4C5"/>
<feature type="compositionally biased region" description="Basic and acidic residues" evidence="2">
    <location>
        <begin position="382"/>
        <end position="412"/>
    </location>
</feature>
<dbReference type="Proteomes" id="UP000504617">
    <property type="component" value="Unplaced"/>
</dbReference>
<dbReference type="InterPro" id="IPR029272">
    <property type="entry name" value="CCDC7"/>
</dbReference>
<feature type="coiled-coil region" evidence="1">
    <location>
        <begin position="164"/>
        <end position="205"/>
    </location>
</feature>
<feature type="coiled-coil region" evidence="1">
    <location>
        <begin position="766"/>
        <end position="842"/>
    </location>
</feature>
<feature type="compositionally biased region" description="Polar residues" evidence="2">
    <location>
        <begin position="337"/>
        <end position="349"/>
    </location>
</feature>
<gene>
    <name evidence="4" type="primary">LOC106546403</name>
</gene>
<protein>
    <submittedName>
        <fullName evidence="4">Myosin heavy chain, skeletal muscle-like</fullName>
    </submittedName>
</protein>
<feature type="coiled-coil region" evidence="1">
    <location>
        <begin position="1226"/>
        <end position="1263"/>
    </location>
</feature>
<reference evidence="4" key="1">
    <citation type="submission" date="2025-08" db="UniProtKB">
        <authorList>
            <consortium name="RefSeq"/>
        </authorList>
    </citation>
    <scope>IDENTIFICATION</scope>
</reference>
<evidence type="ECO:0000256" key="2">
    <source>
        <dbReference type="SAM" id="MobiDB-lite"/>
    </source>
</evidence>
<accession>A0A6I9Y4C5</accession>
<feature type="compositionally biased region" description="Basic and acidic residues" evidence="2">
    <location>
        <begin position="353"/>
        <end position="362"/>
    </location>
</feature>
<proteinExistence type="predicted"/>